<dbReference type="Pfam" id="PF23441">
    <property type="entry name" value="SDR"/>
    <property type="match status" value="1"/>
</dbReference>
<dbReference type="PANTHER" id="PTHR43477">
    <property type="entry name" value="DIHYDROANTICAPSIN 7-DEHYDROGENASE"/>
    <property type="match status" value="1"/>
</dbReference>
<dbReference type="InterPro" id="IPR057571">
    <property type="entry name" value="SDR_PhqE-like"/>
</dbReference>
<dbReference type="InterPro" id="IPR002347">
    <property type="entry name" value="SDR_fam"/>
</dbReference>
<organism evidence="4 5">
    <name type="scientific">Trichoderma simmonsii</name>
    <dbReference type="NCBI Taxonomy" id="1491479"/>
    <lineage>
        <taxon>Eukaryota</taxon>
        <taxon>Fungi</taxon>
        <taxon>Dikarya</taxon>
        <taxon>Ascomycota</taxon>
        <taxon>Pezizomycotina</taxon>
        <taxon>Sordariomycetes</taxon>
        <taxon>Hypocreomycetidae</taxon>
        <taxon>Hypocreales</taxon>
        <taxon>Hypocreaceae</taxon>
        <taxon>Trichoderma</taxon>
    </lineage>
</organism>
<dbReference type="EMBL" id="CP075870">
    <property type="protein sequence ID" value="QYT06448.1"/>
    <property type="molecule type" value="Genomic_DNA"/>
</dbReference>
<evidence type="ECO:0000313" key="5">
    <source>
        <dbReference type="Proteomes" id="UP000826661"/>
    </source>
</evidence>
<sequence>MLAQEKYVSKLRGHRVLIFGGSSGVGLAVAEGVIEFGGHAIISSSQQSRVDQAVERLKSRYPNAKSSVAGSACNLLSPNLENSLHELFKKHGKVDHIIFTAGDSLYLPSIQDWSLDAIIDAGRVRFFAPLIVTKVGSQYLNPGPRSSITFTGAALTQKPRPGWAVTTAYASAMHGLVKALAIDLKPARVNVVDPFATRTEMWGDKTEAELEEIGKDIAKDTLTGIFAYAEDVAEAYLYTMKDANVTGTVIGTNSGWPLASRSAE</sequence>
<dbReference type="GO" id="GO:0016491">
    <property type="term" value="F:oxidoreductase activity"/>
    <property type="evidence" value="ECO:0007669"/>
    <property type="project" value="UniProtKB-KW"/>
</dbReference>
<protein>
    <recommendedName>
        <fullName evidence="6">Short chain dehydrogenase</fullName>
    </recommendedName>
</protein>
<keyword evidence="3" id="KW-0560">Oxidoreductase</keyword>
<dbReference type="SUPFAM" id="SSF51735">
    <property type="entry name" value="NAD(P)-binding Rossmann-fold domains"/>
    <property type="match status" value="1"/>
</dbReference>
<dbReference type="InterPro" id="IPR051122">
    <property type="entry name" value="SDR_DHRS6-like"/>
</dbReference>
<dbReference type="PRINTS" id="PR00081">
    <property type="entry name" value="GDHRDH"/>
</dbReference>
<keyword evidence="5" id="KW-1185">Reference proteome</keyword>
<proteinExistence type="inferred from homology"/>
<dbReference type="Proteomes" id="UP000826661">
    <property type="component" value="Chromosome VII"/>
</dbReference>
<dbReference type="Gene3D" id="3.40.50.720">
    <property type="entry name" value="NAD(P)-binding Rossmann-like Domain"/>
    <property type="match status" value="1"/>
</dbReference>
<name>A0A8G0LQ70_9HYPO</name>
<keyword evidence="2" id="KW-0521">NADP</keyword>
<comment type="similarity">
    <text evidence="1">Belongs to the short-chain dehydrogenases/reductases (SDR) family.</text>
</comment>
<dbReference type="PANTHER" id="PTHR43477:SF1">
    <property type="entry name" value="DIHYDROANTICAPSIN 7-DEHYDROGENASE"/>
    <property type="match status" value="1"/>
</dbReference>
<gene>
    <name evidence="4" type="ORF">H0G86_013297</name>
</gene>
<evidence type="ECO:0008006" key="6">
    <source>
        <dbReference type="Google" id="ProtNLM"/>
    </source>
</evidence>
<evidence type="ECO:0000256" key="1">
    <source>
        <dbReference type="ARBA" id="ARBA00006484"/>
    </source>
</evidence>
<dbReference type="AlphaFoldDB" id="A0A8G0LQ70"/>
<accession>A0A8G0LQ70</accession>
<evidence type="ECO:0000256" key="2">
    <source>
        <dbReference type="ARBA" id="ARBA00022857"/>
    </source>
</evidence>
<dbReference type="InterPro" id="IPR036291">
    <property type="entry name" value="NAD(P)-bd_dom_sf"/>
</dbReference>
<evidence type="ECO:0000256" key="3">
    <source>
        <dbReference type="ARBA" id="ARBA00023002"/>
    </source>
</evidence>
<evidence type="ECO:0000313" key="4">
    <source>
        <dbReference type="EMBL" id="QYT06448.1"/>
    </source>
</evidence>
<reference evidence="4 5" key="1">
    <citation type="journal article" date="2021" name="BMC Genomics">
        <title>Telomere-to-telomere genome assembly of asparaginase-producing Trichoderma simmonsii.</title>
        <authorList>
            <person name="Chung D."/>
            <person name="Kwon Y.M."/>
            <person name="Yang Y."/>
        </authorList>
    </citation>
    <scope>NUCLEOTIDE SEQUENCE [LARGE SCALE GENOMIC DNA]</scope>
    <source>
        <strain evidence="4 5">GH-Sj1</strain>
    </source>
</reference>